<dbReference type="InterPro" id="IPR042307">
    <property type="entry name" value="Reeler_sf"/>
</dbReference>
<dbReference type="InterPro" id="IPR006593">
    <property type="entry name" value="Cyt_b561/ferric_Rdtase_TM"/>
</dbReference>
<feature type="transmembrane region" description="Helical" evidence="16">
    <location>
        <begin position="7"/>
        <end position="27"/>
    </location>
</feature>
<gene>
    <name evidence="19" type="ORF">EGW08_010391</name>
</gene>
<evidence type="ECO:0000256" key="16">
    <source>
        <dbReference type="SAM" id="Phobius"/>
    </source>
</evidence>
<feature type="transmembrane region" description="Helical" evidence="16">
    <location>
        <begin position="464"/>
        <end position="485"/>
    </location>
</feature>
<evidence type="ECO:0000256" key="8">
    <source>
        <dbReference type="ARBA" id="ARBA00022692"/>
    </source>
</evidence>
<feature type="domain" description="Reelin" evidence="18">
    <location>
        <begin position="21"/>
        <end position="188"/>
    </location>
</feature>
<dbReference type="PROSITE" id="PS50939">
    <property type="entry name" value="CYTOCHROME_B561"/>
    <property type="match status" value="1"/>
</dbReference>
<evidence type="ECO:0000313" key="20">
    <source>
        <dbReference type="Proteomes" id="UP000271974"/>
    </source>
</evidence>
<evidence type="ECO:0000256" key="4">
    <source>
        <dbReference type="ARBA" id="ARBA00022448"/>
    </source>
</evidence>
<keyword evidence="6" id="KW-0929">Antimicrobial</keyword>
<dbReference type="CDD" id="cd08544">
    <property type="entry name" value="Reeler"/>
    <property type="match status" value="1"/>
</dbReference>
<accession>A0A3S0ZST1</accession>
<feature type="transmembrane region" description="Helical" evidence="16">
    <location>
        <begin position="393"/>
        <end position="414"/>
    </location>
</feature>
<evidence type="ECO:0000256" key="9">
    <source>
        <dbReference type="ARBA" id="ARBA00022729"/>
    </source>
</evidence>
<dbReference type="InterPro" id="IPR002861">
    <property type="entry name" value="Reeler_dom"/>
</dbReference>
<dbReference type="CDD" id="cd08760">
    <property type="entry name" value="Cyt_b561_FRRS1_like"/>
    <property type="match status" value="1"/>
</dbReference>
<dbReference type="PANTHER" id="PTHR45828">
    <property type="entry name" value="CYTOCHROME B561/FERRIC REDUCTASE TRANSMEMBRANE"/>
    <property type="match status" value="1"/>
</dbReference>
<evidence type="ECO:0000256" key="10">
    <source>
        <dbReference type="ARBA" id="ARBA00022859"/>
    </source>
</evidence>
<keyword evidence="12 16" id="KW-1133">Transmembrane helix</keyword>
<evidence type="ECO:0000256" key="7">
    <source>
        <dbReference type="ARBA" id="ARBA00022588"/>
    </source>
</evidence>
<dbReference type="OrthoDB" id="6418377at2759"/>
<dbReference type="InterPro" id="IPR051237">
    <property type="entry name" value="Ferric-chelate_Red/DefProt"/>
</dbReference>
<evidence type="ECO:0008006" key="21">
    <source>
        <dbReference type="Google" id="ProtNLM"/>
    </source>
</evidence>
<organism evidence="19 20">
    <name type="scientific">Elysia chlorotica</name>
    <name type="common">Eastern emerald elysia</name>
    <name type="synonym">Sea slug</name>
    <dbReference type="NCBI Taxonomy" id="188477"/>
    <lineage>
        <taxon>Eukaryota</taxon>
        <taxon>Metazoa</taxon>
        <taxon>Spiralia</taxon>
        <taxon>Lophotrochozoa</taxon>
        <taxon>Mollusca</taxon>
        <taxon>Gastropoda</taxon>
        <taxon>Heterobranchia</taxon>
        <taxon>Euthyneura</taxon>
        <taxon>Panpulmonata</taxon>
        <taxon>Sacoglossa</taxon>
        <taxon>Placobranchoidea</taxon>
        <taxon>Plakobranchidae</taxon>
        <taxon>Elysia</taxon>
    </lineage>
</organism>
<keyword evidence="11" id="KW-0249">Electron transport</keyword>
<comment type="similarity">
    <text evidence="3">Belongs to the insect defense protein family.</text>
</comment>
<evidence type="ECO:0000259" key="17">
    <source>
        <dbReference type="PROSITE" id="PS50939"/>
    </source>
</evidence>
<keyword evidence="14 16" id="KW-0472">Membrane</keyword>
<keyword evidence="9" id="KW-0732">Signal</keyword>
<dbReference type="AlphaFoldDB" id="A0A3S0ZST1"/>
<dbReference type="PROSITE" id="PS51019">
    <property type="entry name" value="REELIN"/>
    <property type="match status" value="1"/>
</dbReference>
<evidence type="ECO:0000256" key="13">
    <source>
        <dbReference type="ARBA" id="ARBA00023022"/>
    </source>
</evidence>
<evidence type="ECO:0000256" key="14">
    <source>
        <dbReference type="ARBA" id="ARBA00023136"/>
    </source>
</evidence>
<dbReference type="STRING" id="188477.A0A3S0ZST1"/>
<keyword evidence="5" id="KW-0964">Secreted</keyword>
<keyword evidence="7" id="KW-0399">Innate immunity</keyword>
<dbReference type="EMBL" id="RQTK01000317">
    <property type="protein sequence ID" value="RUS81868.1"/>
    <property type="molecule type" value="Genomic_DNA"/>
</dbReference>
<dbReference type="GO" id="GO:0045087">
    <property type="term" value="P:innate immune response"/>
    <property type="evidence" value="ECO:0007669"/>
    <property type="project" value="UniProtKB-KW"/>
</dbReference>
<reference evidence="19 20" key="1">
    <citation type="submission" date="2019-01" db="EMBL/GenBank/DDBJ databases">
        <title>A draft genome assembly of the solar-powered sea slug Elysia chlorotica.</title>
        <authorList>
            <person name="Cai H."/>
            <person name="Li Q."/>
            <person name="Fang X."/>
            <person name="Li J."/>
            <person name="Curtis N.E."/>
            <person name="Altenburger A."/>
            <person name="Shibata T."/>
            <person name="Feng M."/>
            <person name="Maeda T."/>
            <person name="Schwartz J.A."/>
            <person name="Shigenobu S."/>
            <person name="Lundholm N."/>
            <person name="Nishiyama T."/>
            <person name="Yang H."/>
            <person name="Hasebe M."/>
            <person name="Li S."/>
            <person name="Pierce S.K."/>
            <person name="Wang J."/>
        </authorList>
    </citation>
    <scope>NUCLEOTIDE SEQUENCE [LARGE SCALE GENOMIC DNA]</scope>
    <source>
        <strain evidence="19">EC2010</strain>
        <tissue evidence="19">Whole organism of an adult</tissue>
    </source>
</reference>
<comment type="caution">
    <text evidence="19">The sequence shown here is derived from an EMBL/GenBank/DDBJ whole genome shotgun (WGS) entry which is preliminary data.</text>
</comment>
<feature type="transmembrane region" description="Helical" evidence="16">
    <location>
        <begin position="579"/>
        <end position="607"/>
    </location>
</feature>
<evidence type="ECO:0000256" key="15">
    <source>
        <dbReference type="ARBA" id="ARBA00023180"/>
    </source>
</evidence>
<dbReference type="GO" id="GO:0042742">
    <property type="term" value="P:defense response to bacterium"/>
    <property type="evidence" value="ECO:0007669"/>
    <property type="project" value="UniProtKB-KW"/>
</dbReference>
<keyword evidence="20" id="KW-1185">Reference proteome</keyword>
<protein>
    <recommendedName>
        <fullName evidence="21">Cytochrome b561 domain-containing protein</fullName>
    </recommendedName>
</protein>
<dbReference type="Pfam" id="PF02014">
    <property type="entry name" value="Reeler"/>
    <property type="match status" value="1"/>
</dbReference>
<keyword evidence="10" id="KW-0391">Immunity</keyword>
<proteinExistence type="inferred from homology"/>
<evidence type="ECO:0000256" key="2">
    <source>
        <dbReference type="ARBA" id="ARBA00004613"/>
    </source>
</evidence>
<evidence type="ECO:0000256" key="5">
    <source>
        <dbReference type="ARBA" id="ARBA00022525"/>
    </source>
</evidence>
<dbReference type="Gene3D" id="1.20.120.1770">
    <property type="match status" value="1"/>
</dbReference>
<evidence type="ECO:0000256" key="1">
    <source>
        <dbReference type="ARBA" id="ARBA00004370"/>
    </source>
</evidence>
<feature type="transmembrane region" description="Helical" evidence="16">
    <location>
        <begin position="537"/>
        <end position="558"/>
    </location>
</feature>
<name>A0A3S0ZST1_ELYCH</name>
<comment type="subcellular location">
    <subcellularLocation>
        <location evidence="1">Membrane</location>
    </subcellularLocation>
    <subcellularLocation>
        <location evidence="2">Secreted</location>
    </subcellularLocation>
</comment>
<evidence type="ECO:0000256" key="12">
    <source>
        <dbReference type="ARBA" id="ARBA00022989"/>
    </source>
</evidence>
<evidence type="ECO:0000256" key="11">
    <source>
        <dbReference type="ARBA" id="ARBA00022982"/>
    </source>
</evidence>
<keyword evidence="8 16" id="KW-0812">Transmembrane</keyword>
<sequence>MILCGRGCLVPTLTIIIVCFILGIRGFPDGSPVSTCLTRYPIHGNVPAQTSQGPFVITLDPPTGYQGGDVIKVKISSSDGSQFSGFQIAAYRESCPAQIVGEFTKSLNQGKSKIFSCPGGVKNMITHSDDDHVSSIEFEWTAPSNSLGNIIFASTVLQHYETFWTDVTATLPSAATVTDTCSYQTVTPTSSVTAIDFSYCDNTKACFLYPITCEDSDCTAAVTFEYREATKDYKVEMYANPGPSVNYVGVAFSSDDEMGDDETFVCTTNELSLQYGYNPGKENEKLRYTDLFTEAEIRNEDGSVHCRFVMKEDYSLETIDPNTATSDTPTTITKSFSKSSGWRIQLAWGQVIEGSDVILMHKDMPPTTFSSVVIKEPGIYRGTAYPVLIKLHATFMMVAWILLSGLVTVIARHYREFMPKKRLFGTKVWFQMHRGLAVLVAILTVLAVIMIFAARGMITKAAAPHAVCGLIVVVFLILQIIAGILRPDLSDKRRIIFNWGHRILGNLTHLLAAITMFLAFKIDYVTESMRDFGYTTLGVWFGVQILWLIAFEVASCFLNKEEPPATDSYEMEGIKIEKVSWIPSVMMVFYILCLLACCISVMCAFLFY</sequence>
<dbReference type="GO" id="GO:0016020">
    <property type="term" value="C:membrane"/>
    <property type="evidence" value="ECO:0007669"/>
    <property type="project" value="UniProtKB-SubCell"/>
</dbReference>
<dbReference type="GO" id="GO:0005576">
    <property type="term" value="C:extracellular region"/>
    <property type="evidence" value="ECO:0007669"/>
    <property type="project" value="UniProtKB-SubCell"/>
</dbReference>
<keyword evidence="4" id="KW-0813">Transport</keyword>
<keyword evidence="15" id="KW-0325">Glycoprotein</keyword>
<keyword evidence="13" id="KW-0044">Antibiotic</keyword>
<feature type="transmembrane region" description="Helical" evidence="16">
    <location>
        <begin position="506"/>
        <end position="525"/>
    </location>
</feature>
<evidence type="ECO:0000256" key="3">
    <source>
        <dbReference type="ARBA" id="ARBA00008501"/>
    </source>
</evidence>
<feature type="transmembrane region" description="Helical" evidence="16">
    <location>
        <begin position="435"/>
        <end position="458"/>
    </location>
</feature>
<evidence type="ECO:0000259" key="18">
    <source>
        <dbReference type="PROSITE" id="PS51019"/>
    </source>
</evidence>
<evidence type="ECO:0000256" key="6">
    <source>
        <dbReference type="ARBA" id="ARBA00022529"/>
    </source>
</evidence>
<dbReference type="Proteomes" id="UP000271974">
    <property type="component" value="Unassembled WGS sequence"/>
</dbReference>
<dbReference type="Pfam" id="PF03188">
    <property type="entry name" value="Cytochrom_B561"/>
    <property type="match status" value="1"/>
</dbReference>
<dbReference type="PANTHER" id="PTHR45828:SF9">
    <property type="entry name" value="CELL WALL INTEGRITY AND STRESS RESPONSE COMPONENT 4-LIKE-RELATED"/>
    <property type="match status" value="1"/>
</dbReference>
<dbReference type="SMART" id="SM00665">
    <property type="entry name" value="B561"/>
    <property type="match status" value="1"/>
</dbReference>
<evidence type="ECO:0000313" key="19">
    <source>
        <dbReference type="EMBL" id="RUS81868.1"/>
    </source>
</evidence>
<dbReference type="Gene3D" id="2.60.40.4060">
    <property type="entry name" value="Reeler domain"/>
    <property type="match status" value="1"/>
</dbReference>
<feature type="domain" description="Cytochrome b561" evidence="17">
    <location>
        <begin position="355"/>
        <end position="560"/>
    </location>
</feature>